<dbReference type="InterPro" id="IPR036595">
    <property type="entry name" value="A-macroglobulin_rcpt-bd_sf"/>
</dbReference>
<feature type="domain" description="Alpha-macroglobulin receptor-binding" evidence="2">
    <location>
        <begin position="38"/>
        <end position="70"/>
    </location>
</feature>
<dbReference type="InterPro" id="IPR009048">
    <property type="entry name" value="A-macroglobulin_rcpt-bd"/>
</dbReference>
<dbReference type="Gene3D" id="2.60.40.690">
    <property type="entry name" value="Alpha-macroglobulin, receptor-binding domain"/>
    <property type="match status" value="1"/>
</dbReference>
<reference evidence="3" key="1">
    <citation type="submission" date="2025-08" db="UniProtKB">
        <authorList>
            <consortium name="Ensembl"/>
        </authorList>
    </citation>
    <scope>IDENTIFICATION</scope>
</reference>
<dbReference type="SUPFAM" id="SSF49410">
    <property type="entry name" value="Alpha-macroglobulin receptor domain"/>
    <property type="match status" value="1"/>
</dbReference>
<name>A0A669QU23_PHACC</name>
<keyword evidence="4" id="KW-1185">Reference proteome</keyword>
<feature type="region of interest" description="Disordered" evidence="1">
    <location>
        <begin position="1"/>
        <end position="30"/>
    </location>
</feature>
<proteinExistence type="predicted"/>
<dbReference type="Proteomes" id="UP000472261">
    <property type="component" value="Unplaced"/>
</dbReference>
<evidence type="ECO:0000259" key="2">
    <source>
        <dbReference type="Pfam" id="PF07677"/>
    </source>
</evidence>
<evidence type="ECO:0000256" key="1">
    <source>
        <dbReference type="SAM" id="MobiDB-lite"/>
    </source>
</evidence>
<evidence type="ECO:0000313" key="3">
    <source>
        <dbReference type="Ensembl" id="ENSPCLP00000024217.1"/>
    </source>
</evidence>
<sequence>TRSHSVGKGPGFSPCPSARPAEGHAHTHTLPVPRALNMTLSFSFTVEQDIPVQGLKPAQVKVYDYYETGECGAEGVPVS</sequence>
<dbReference type="AlphaFoldDB" id="A0A669QU23"/>
<accession>A0A669QU23</accession>
<evidence type="ECO:0000313" key="4">
    <source>
        <dbReference type="Proteomes" id="UP000472261"/>
    </source>
</evidence>
<dbReference type="Ensembl" id="ENSPCLT00000033646.1">
    <property type="protein sequence ID" value="ENSPCLP00000024217.1"/>
    <property type="gene ID" value="ENSPCLG00000021381.1"/>
</dbReference>
<reference evidence="3" key="2">
    <citation type="submission" date="2025-09" db="UniProtKB">
        <authorList>
            <consortium name="Ensembl"/>
        </authorList>
    </citation>
    <scope>IDENTIFICATION</scope>
</reference>
<dbReference type="Pfam" id="PF07677">
    <property type="entry name" value="A2M_recep"/>
    <property type="match status" value="1"/>
</dbReference>
<organism evidence="3 4">
    <name type="scientific">Phasianus colchicus</name>
    <name type="common">Common pheasant</name>
    <dbReference type="NCBI Taxonomy" id="9054"/>
    <lineage>
        <taxon>Eukaryota</taxon>
        <taxon>Metazoa</taxon>
        <taxon>Chordata</taxon>
        <taxon>Craniata</taxon>
        <taxon>Vertebrata</taxon>
        <taxon>Euteleostomi</taxon>
        <taxon>Archelosauria</taxon>
        <taxon>Archosauria</taxon>
        <taxon>Dinosauria</taxon>
        <taxon>Saurischia</taxon>
        <taxon>Theropoda</taxon>
        <taxon>Coelurosauria</taxon>
        <taxon>Aves</taxon>
        <taxon>Neognathae</taxon>
        <taxon>Galloanserae</taxon>
        <taxon>Galliformes</taxon>
        <taxon>Phasianidae</taxon>
        <taxon>Phasianinae</taxon>
        <taxon>Phasianus</taxon>
    </lineage>
</organism>
<protein>
    <recommendedName>
        <fullName evidence="2">Alpha-macroglobulin receptor-binding domain-containing protein</fullName>
    </recommendedName>
</protein>
<dbReference type="GO" id="GO:0005576">
    <property type="term" value="C:extracellular region"/>
    <property type="evidence" value="ECO:0007669"/>
    <property type="project" value="InterPro"/>
</dbReference>